<proteinExistence type="predicted"/>
<comment type="caution">
    <text evidence="1">The sequence shown here is derived from an EMBL/GenBank/DDBJ whole genome shotgun (WGS) entry which is preliminary data.</text>
</comment>
<reference evidence="2" key="1">
    <citation type="journal article" date="2022" name="Mol. Ecol. Resour.">
        <title>The genomes of chicory, endive, great burdock and yacon provide insights into Asteraceae palaeo-polyploidization history and plant inulin production.</title>
        <authorList>
            <person name="Fan W."/>
            <person name="Wang S."/>
            <person name="Wang H."/>
            <person name="Wang A."/>
            <person name="Jiang F."/>
            <person name="Liu H."/>
            <person name="Zhao H."/>
            <person name="Xu D."/>
            <person name="Zhang Y."/>
        </authorList>
    </citation>
    <scope>NUCLEOTIDE SEQUENCE [LARGE SCALE GENOMIC DNA]</scope>
    <source>
        <strain evidence="2">cv. Yunnan</strain>
    </source>
</reference>
<evidence type="ECO:0000313" key="1">
    <source>
        <dbReference type="EMBL" id="KAI3695023.1"/>
    </source>
</evidence>
<dbReference type="EMBL" id="CM042043">
    <property type="protein sequence ID" value="KAI3695023.1"/>
    <property type="molecule type" value="Genomic_DNA"/>
</dbReference>
<organism evidence="1 2">
    <name type="scientific">Smallanthus sonchifolius</name>
    <dbReference type="NCBI Taxonomy" id="185202"/>
    <lineage>
        <taxon>Eukaryota</taxon>
        <taxon>Viridiplantae</taxon>
        <taxon>Streptophyta</taxon>
        <taxon>Embryophyta</taxon>
        <taxon>Tracheophyta</taxon>
        <taxon>Spermatophyta</taxon>
        <taxon>Magnoliopsida</taxon>
        <taxon>eudicotyledons</taxon>
        <taxon>Gunneridae</taxon>
        <taxon>Pentapetalae</taxon>
        <taxon>asterids</taxon>
        <taxon>campanulids</taxon>
        <taxon>Asterales</taxon>
        <taxon>Asteraceae</taxon>
        <taxon>Asteroideae</taxon>
        <taxon>Heliantheae alliance</taxon>
        <taxon>Millerieae</taxon>
        <taxon>Smallanthus</taxon>
    </lineage>
</organism>
<reference evidence="1 2" key="2">
    <citation type="journal article" date="2022" name="Mol. Ecol. Resour.">
        <title>The genomes of chicory, endive, great burdock and yacon provide insights into Asteraceae paleo-polyploidization history and plant inulin production.</title>
        <authorList>
            <person name="Fan W."/>
            <person name="Wang S."/>
            <person name="Wang H."/>
            <person name="Wang A."/>
            <person name="Jiang F."/>
            <person name="Liu H."/>
            <person name="Zhao H."/>
            <person name="Xu D."/>
            <person name="Zhang Y."/>
        </authorList>
    </citation>
    <scope>NUCLEOTIDE SEQUENCE [LARGE SCALE GENOMIC DNA]</scope>
    <source>
        <strain evidence="2">cv. Yunnan</strain>
        <tissue evidence="1">Leaves</tissue>
    </source>
</reference>
<gene>
    <name evidence="1" type="ORF">L1987_78011</name>
</gene>
<protein>
    <submittedName>
        <fullName evidence="1">Uncharacterized protein</fullName>
    </submittedName>
</protein>
<evidence type="ECO:0000313" key="2">
    <source>
        <dbReference type="Proteomes" id="UP001056120"/>
    </source>
</evidence>
<accession>A0ACB8ZBN8</accession>
<sequence length="82" mass="9256">MGVAGNTSSSERRLPLFPPNSIHLSPELTSIDPIGQSKVSGTNDVWICFLLQRQRWWITLAEMTKLIGEGDDGGRSVWDLWW</sequence>
<dbReference type="Proteomes" id="UP001056120">
    <property type="component" value="Linkage Group LG26"/>
</dbReference>
<name>A0ACB8ZBN8_9ASTR</name>
<keyword evidence="2" id="KW-1185">Reference proteome</keyword>